<keyword evidence="2" id="KW-1185">Reference proteome</keyword>
<accession>A0ACC0WLB9</accession>
<sequence>MFDKFNAFGHFFPKFHMPIDTRRDNKLRLGRDQDVGHNRAVHEAALVHCCTCSATANALSPLASCTTGDAD</sequence>
<organism evidence="1 2">
    <name type="scientific">Peronosclerospora sorghi</name>
    <dbReference type="NCBI Taxonomy" id="230839"/>
    <lineage>
        <taxon>Eukaryota</taxon>
        <taxon>Sar</taxon>
        <taxon>Stramenopiles</taxon>
        <taxon>Oomycota</taxon>
        <taxon>Peronosporomycetes</taxon>
        <taxon>Peronosporales</taxon>
        <taxon>Peronosporaceae</taxon>
        <taxon>Peronosclerospora</taxon>
    </lineage>
</organism>
<name>A0ACC0WLB9_9STRA</name>
<evidence type="ECO:0000313" key="2">
    <source>
        <dbReference type="Proteomes" id="UP001163321"/>
    </source>
</evidence>
<gene>
    <name evidence="1" type="ORF">PsorP6_012078</name>
</gene>
<dbReference type="EMBL" id="CM047591">
    <property type="protein sequence ID" value="KAI9919106.1"/>
    <property type="molecule type" value="Genomic_DNA"/>
</dbReference>
<protein>
    <submittedName>
        <fullName evidence="1">Uncharacterized protein</fullName>
    </submittedName>
</protein>
<reference evidence="1 2" key="1">
    <citation type="journal article" date="2022" name="bioRxiv">
        <title>The genome of the oomycete Peronosclerospora sorghi, a cosmopolitan pathogen of maize and sorghum, is inflated with dispersed pseudogenes.</title>
        <authorList>
            <person name="Fletcher K."/>
            <person name="Martin F."/>
            <person name="Isakeit T."/>
            <person name="Cavanaugh K."/>
            <person name="Magill C."/>
            <person name="Michelmore R."/>
        </authorList>
    </citation>
    <scope>NUCLEOTIDE SEQUENCE [LARGE SCALE GENOMIC DNA]</scope>
    <source>
        <strain evidence="1">P6</strain>
    </source>
</reference>
<comment type="caution">
    <text evidence="1">The sequence shown here is derived from an EMBL/GenBank/DDBJ whole genome shotgun (WGS) entry which is preliminary data.</text>
</comment>
<dbReference type="Proteomes" id="UP001163321">
    <property type="component" value="Chromosome 12"/>
</dbReference>
<evidence type="ECO:0000313" key="1">
    <source>
        <dbReference type="EMBL" id="KAI9919106.1"/>
    </source>
</evidence>
<proteinExistence type="predicted"/>